<comment type="caution">
    <text evidence="5">The sequence shown here is derived from an EMBL/GenBank/DDBJ whole genome shotgun (WGS) entry which is preliminary data.</text>
</comment>
<dbReference type="GO" id="GO:0016829">
    <property type="term" value="F:lyase activity"/>
    <property type="evidence" value="ECO:0007669"/>
    <property type="project" value="UniProtKB-KW"/>
</dbReference>
<evidence type="ECO:0000313" key="6">
    <source>
        <dbReference type="Proteomes" id="UP000002943"/>
    </source>
</evidence>
<keyword evidence="6" id="KW-1185">Reference proteome</keyword>
<evidence type="ECO:0000259" key="4">
    <source>
        <dbReference type="SMART" id="SM00797"/>
    </source>
</evidence>
<dbReference type="AlphaFoldDB" id="E3BHI1"/>
<dbReference type="Pfam" id="PF02626">
    <property type="entry name" value="CT_A_B"/>
    <property type="match status" value="1"/>
</dbReference>
<dbReference type="PANTHER" id="PTHR43309">
    <property type="entry name" value="5-OXOPROLINASE SUBUNIT C"/>
    <property type="match status" value="1"/>
</dbReference>
<keyword evidence="2" id="KW-0378">Hydrolase</keyword>
<dbReference type="InterPro" id="IPR029000">
    <property type="entry name" value="Cyclophilin-like_dom_sf"/>
</dbReference>
<dbReference type="Gene3D" id="2.40.100.10">
    <property type="entry name" value="Cyclophilin-like"/>
    <property type="match status" value="1"/>
</dbReference>
<dbReference type="RefSeq" id="WP_009600448.1">
    <property type="nucleotide sequence ID" value="NZ_AEIU01000057.1"/>
</dbReference>
<keyword evidence="5" id="KW-0456">Lyase</keyword>
<evidence type="ECO:0000256" key="1">
    <source>
        <dbReference type="ARBA" id="ARBA00022741"/>
    </source>
</evidence>
<evidence type="ECO:0000256" key="3">
    <source>
        <dbReference type="ARBA" id="ARBA00022840"/>
    </source>
</evidence>
<dbReference type="GO" id="GO:0016787">
    <property type="term" value="F:hydrolase activity"/>
    <property type="evidence" value="ECO:0007669"/>
    <property type="project" value="UniProtKB-KW"/>
</dbReference>
<dbReference type="SMART" id="SM00797">
    <property type="entry name" value="AHS2"/>
    <property type="match status" value="1"/>
</dbReference>
<dbReference type="OrthoDB" id="9768696at2"/>
<name>E3BHI1_9VIBR</name>
<dbReference type="InterPro" id="IPR052708">
    <property type="entry name" value="PxpC"/>
</dbReference>
<evidence type="ECO:0000256" key="2">
    <source>
        <dbReference type="ARBA" id="ARBA00022801"/>
    </source>
</evidence>
<proteinExistence type="predicted"/>
<dbReference type="EMBL" id="AEIU01000057">
    <property type="protein sequence ID" value="EFP97512.1"/>
    <property type="molecule type" value="Genomic_DNA"/>
</dbReference>
<protein>
    <submittedName>
        <fullName evidence="5">Urea amidolyase related protein</fullName>
    </submittedName>
</protein>
<dbReference type="GO" id="GO:0005524">
    <property type="term" value="F:ATP binding"/>
    <property type="evidence" value="ECO:0007669"/>
    <property type="project" value="UniProtKB-KW"/>
</dbReference>
<keyword evidence="3" id="KW-0067">ATP-binding</keyword>
<evidence type="ECO:0000313" key="5">
    <source>
        <dbReference type="EMBL" id="EFP97512.1"/>
    </source>
</evidence>
<dbReference type="STRING" id="796620.VIBC2010_00150"/>
<keyword evidence="1" id="KW-0547">Nucleotide-binding</keyword>
<organism evidence="5 6">
    <name type="scientific">Vibrio caribbeanicus ATCC BAA-2122</name>
    <dbReference type="NCBI Taxonomy" id="796620"/>
    <lineage>
        <taxon>Bacteria</taxon>
        <taxon>Pseudomonadati</taxon>
        <taxon>Pseudomonadota</taxon>
        <taxon>Gammaproteobacteria</taxon>
        <taxon>Vibrionales</taxon>
        <taxon>Vibrionaceae</taxon>
        <taxon>Vibrio</taxon>
    </lineage>
</organism>
<dbReference type="NCBIfam" id="TIGR00724">
    <property type="entry name" value="urea_amlyse_rel"/>
    <property type="match status" value="1"/>
</dbReference>
<accession>E3BHI1</accession>
<gene>
    <name evidence="5" type="ORF">VIBC2010_00150</name>
</gene>
<dbReference type="eggNOG" id="COG1984">
    <property type="taxonomic scope" value="Bacteria"/>
</dbReference>
<feature type="domain" description="Carboxyltransferase" evidence="4">
    <location>
        <begin position="24"/>
        <end position="303"/>
    </location>
</feature>
<dbReference type="SUPFAM" id="SSF50891">
    <property type="entry name" value="Cyclophilin-like"/>
    <property type="match status" value="1"/>
</dbReference>
<dbReference type="PANTHER" id="PTHR43309:SF4">
    <property type="entry name" value="CARBOXYLTRANSFERASE DOMAIN-CONTAINING PROTEIN"/>
    <property type="match status" value="1"/>
</dbReference>
<dbReference type="InterPro" id="IPR003778">
    <property type="entry name" value="CT_A_B"/>
</dbReference>
<reference evidence="5 6" key="1">
    <citation type="journal article" date="2012" name="Int. J. Syst. Evol. Microbiol.">
        <title>Vibrio caribbeanicus sp. nov., isolated from the marine sponge Scleritoderma cyanea.</title>
        <authorList>
            <person name="Hoffmann M."/>
            <person name="Monday S.R."/>
            <person name="Allard M.W."/>
            <person name="Strain E.A."/>
            <person name="Whittaker P."/>
            <person name="Naum M."/>
            <person name="McCarthy P.J."/>
            <person name="Lopez J.V."/>
            <person name="Fischer M."/>
            <person name="Brown E.W."/>
        </authorList>
    </citation>
    <scope>NUCLEOTIDE SEQUENCE [LARGE SCALE GENOMIC DNA]</scope>
    <source>
        <strain evidence="5 6">ATCC BAA-2122</strain>
    </source>
</reference>
<sequence length="305" mass="33336">MSFEVIKPGILSTLQDWGRYGYQHIGLTTGGPMDEHAFCWANWLLENEMNMAQIEITWGKLILKAHEPTIIALTGADLKAKLNDQYISPWTTYNISKGDILSFDSPVQGLRAYLAVLGGFNVKDSLGSIATIVREHIGGLANGEPLKEGDLIPFSPSSENHLKRVPKWAIPDYGAPLSLGVMLGYQQDSFSKTALDTFFSTQYEVSQNIDRMGYRLTGTPISGALNGIISEGIAYGSIQVPQDGQPIILMKDRQTIGGYPKLGCLSALGASRLAQRAPGTSVSFFPMEIEQAEAERYLFDQVVLG</sequence>
<dbReference type="Proteomes" id="UP000002943">
    <property type="component" value="Unassembled WGS sequence"/>
</dbReference>